<keyword evidence="1" id="KW-0521">NADP</keyword>
<evidence type="ECO:0000259" key="2">
    <source>
        <dbReference type="SMART" id="SM00829"/>
    </source>
</evidence>
<gene>
    <name evidence="3" type="ORF">PISMIDRAFT_682502</name>
</gene>
<dbReference type="SUPFAM" id="SSF50129">
    <property type="entry name" value="GroES-like"/>
    <property type="match status" value="1"/>
</dbReference>
<reference evidence="3 4" key="1">
    <citation type="submission" date="2014-04" db="EMBL/GenBank/DDBJ databases">
        <authorList>
            <consortium name="DOE Joint Genome Institute"/>
            <person name="Kuo A."/>
            <person name="Kohler A."/>
            <person name="Costa M.D."/>
            <person name="Nagy L.G."/>
            <person name="Floudas D."/>
            <person name="Copeland A."/>
            <person name="Barry K.W."/>
            <person name="Cichocki N."/>
            <person name="Veneault-Fourrey C."/>
            <person name="LaButti K."/>
            <person name="Lindquist E.A."/>
            <person name="Lipzen A."/>
            <person name="Lundell T."/>
            <person name="Morin E."/>
            <person name="Murat C."/>
            <person name="Sun H."/>
            <person name="Tunlid A."/>
            <person name="Henrissat B."/>
            <person name="Grigoriev I.V."/>
            <person name="Hibbett D.S."/>
            <person name="Martin F."/>
            <person name="Nordberg H.P."/>
            <person name="Cantor M.N."/>
            <person name="Hua S.X."/>
        </authorList>
    </citation>
    <scope>NUCLEOTIDE SEQUENCE [LARGE SCALE GENOMIC DNA]</scope>
    <source>
        <strain evidence="3 4">441</strain>
    </source>
</reference>
<sequence length="335" mass="35700">MQALRFEKTGSLDNLSLVQIDKPSLAPGEALVRVRAAGINGSDAAAVLGILPFVTTPRTPGRDFSGEVVEALDHAGITLQEWTGADVWGTGSDRGFTSDGTFAEFVKVPVMALSRKPKTLGHTEAASMTLPWLCAWITVDTLANIKKGDNVIIIGARGGIGSAAAQLCKDRGARIFGTYSSLANVTPPSYVTPIELTSGTAIREAIAKEGLQNKIDVLLDCAGYETPFNDALFTMTPVGTGRVVVMAAHAKDGLFPINMRTFYTKALTMKGMKSSMLDSSEIKEFLDELSSKIDSGAFEGPKEVKPVNMEDIDAVRAALQEILTRAARVRPVIVP</sequence>
<dbReference type="Proteomes" id="UP000054018">
    <property type="component" value="Unassembled WGS sequence"/>
</dbReference>
<dbReference type="STRING" id="765257.A0A0C9ZJU0"/>
<dbReference type="Pfam" id="PF00107">
    <property type="entry name" value="ADH_zinc_N"/>
    <property type="match status" value="1"/>
</dbReference>
<feature type="domain" description="Enoyl reductase (ER)" evidence="2">
    <location>
        <begin position="10"/>
        <end position="333"/>
    </location>
</feature>
<dbReference type="PANTHER" id="PTHR44154">
    <property type="entry name" value="QUINONE OXIDOREDUCTASE"/>
    <property type="match status" value="1"/>
</dbReference>
<organism evidence="3 4">
    <name type="scientific">Pisolithus microcarpus 441</name>
    <dbReference type="NCBI Taxonomy" id="765257"/>
    <lineage>
        <taxon>Eukaryota</taxon>
        <taxon>Fungi</taxon>
        <taxon>Dikarya</taxon>
        <taxon>Basidiomycota</taxon>
        <taxon>Agaricomycotina</taxon>
        <taxon>Agaricomycetes</taxon>
        <taxon>Agaricomycetidae</taxon>
        <taxon>Boletales</taxon>
        <taxon>Sclerodermatineae</taxon>
        <taxon>Pisolithaceae</taxon>
        <taxon>Pisolithus</taxon>
    </lineage>
</organism>
<reference evidence="4" key="2">
    <citation type="submission" date="2015-01" db="EMBL/GenBank/DDBJ databases">
        <title>Evolutionary Origins and Diversification of the Mycorrhizal Mutualists.</title>
        <authorList>
            <consortium name="DOE Joint Genome Institute"/>
            <consortium name="Mycorrhizal Genomics Consortium"/>
            <person name="Kohler A."/>
            <person name="Kuo A."/>
            <person name="Nagy L.G."/>
            <person name="Floudas D."/>
            <person name="Copeland A."/>
            <person name="Barry K.W."/>
            <person name="Cichocki N."/>
            <person name="Veneault-Fourrey C."/>
            <person name="LaButti K."/>
            <person name="Lindquist E.A."/>
            <person name="Lipzen A."/>
            <person name="Lundell T."/>
            <person name="Morin E."/>
            <person name="Murat C."/>
            <person name="Riley R."/>
            <person name="Ohm R."/>
            <person name="Sun H."/>
            <person name="Tunlid A."/>
            <person name="Henrissat B."/>
            <person name="Grigoriev I.V."/>
            <person name="Hibbett D.S."/>
            <person name="Martin F."/>
        </authorList>
    </citation>
    <scope>NUCLEOTIDE SEQUENCE [LARGE SCALE GENOMIC DNA]</scope>
    <source>
        <strain evidence="4">441</strain>
    </source>
</reference>
<name>A0A0C9ZJU0_9AGAM</name>
<dbReference type="SMART" id="SM00829">
    <property type="entry name" value="PKS_ER"/>
    <property type="match status" value="1"/>
</dbReference>
<dbReference type="Gene3D" id="3.90.180.10">
    <property type="entry name" value="Medium-chain alcohol dehydrogenases, catalytic domain"/>
    <property type="match status" value="1"/>
</dbReference>
<proteinExistence type="predicted"/>
<dbReference type="HOGENOM" id="CLU_026673_3_1_1"/>
<dbReference type="GO" id="GO:0016491">
    <property type="term" value="F:oxidoreductase activity"/>
    <property type="evidence" value="ECO:0007669"/>
    <property type="project" value="InterPro"/>
</dbReference>
<dbReference type="SUPFAM" id="SSF51735">
    <property type="entry name" value="NAD(P)-binding Rossmann-fold domains"/>
    <property type="match status" value="1"/>
</dbReference>
<dbReference type="InterPro" id="IPR013154">
    <property type="entry name" value="ADH-like_N"/>
</dbReference>
<accession>A0A0C9ZJU0</accession>
<dbReference type="AlphaFoldDB" id="A0A0C9ZJU0"/>
<evidence type="ECO:0000313" key="4">
    <source>
        <dbReference type="Proteomes" id="UP000054018"/>
    </source>
</evidence>
<dbReference type="InterPro" id="IPR011032">
    <property type="entry name" value="GroES-like_sf"/>
</dbReference>
<dbReference type="InterPro" id="IPR036291">
    <property type="entry name" value="NAD(P)-bd_dom_sf"/>
</dbReference>
<dbReference type="Pfam" id="PF08240">
    <property type="entry name" value="ADH_N"/>
    <property type="match status" value="1"/>
</dbReference>
<dbReference type="InterPro" id="IPR013149">
    <property type="entry name" value="ADH-like_C"/>
</dbReference>
<protein>
    <recommendedName>
        <fullName evidence="2">Enoyl reductase (ER) domain-containing protein</fullName>
    </recommendedName>
</protein>
<dbReference type="PANTHER" id="PTHR44154:SF1">
    <property type="entry name" value="QUINONE OXIDOREDUCTASE"/>
    <property type="match status" value="1"/>
</dbReference>
<evidence type="ECO:0000256" key="1">
    <source>
        <dbReference type="ARBA" id="ARBA00022857"/>
    </source>
</evidence>
<dbReference type="Gene3D" id="3.40.50.720">
    <property type="entry name" value="NAD(P)-binding Rossmann-like Domain"/>
    <property type="match status" value="1"/>
</dbReference>
<keyword evidence="4" id="KW-1185">Reference proteome</keyword>
<evidence type="ECO:0000313" key="3">
    <source>
        <dbReference type="EMBL" id="KIK20213.1"/>
    </source>
</evidence>
<dbReference type="EMBL" id="KN833770">
    <property type="protein sequence ID" value="KIK20213.1"/>
    <property type="molecule type" value="Genomic_DNA"/>
</dbReference>
<dbReference type="InterPro" id="IPR051603">
    <property type="entry name" value="Zinc-ADH_QOR/CCCR"/>
</dbReference>
<dbReference type="OrthoDB" id="203908at2759"/>
<dbReference type="InterPro" id="IPR020843">
    <property type="entry name" value="ER"/>
</dbReference>